<keyword evidence="2" id="KW-0614">Plasmid</keyword>
<dbReference type="HOGENOM" id="CLU_520606_0_0_4"/>
<sequence>MNKKQVENFEQGGARNGAQGRGGETSGASAQHRSNVPPFRQTAVTGDWLAEDQDIPAYTNGVLWNGWQQPLFPTSSVRLIAQLMPAEVAFDEAAGVVRVTDEHQEPAAVVESSMEQIEVDGKLVDVFCVGSGWCWELATPEQGASERDKARAVLSRYRYQRVADLYDQDTEFANALRVLAGTEFEYPDYSYLLVRQAISKADRQFASGTVIQGTQQMQQAETAEARTMEEGKALLDQALAAFGATRTPWEERGRYVSPWEYCLVSLPNVSQAVSVGVSAGGVVSVSGVPFSPNGRKLNVWVEEILASLVAWRDAKAKGNPPLEFVRTDRDNCRVYYRHGAKLYAFQKERRDHFQLFECTQDGEPMYQVPLKPVDQKPANYPEFGRWVDLELAQSFGSIAGLSAVAPAPESHDQALVNCLSDLVQAVEFLPLGVRGIKAVHAAKVSLGKVPGTGYSIHQPEAPAELDGKPTDQQSSAMAVAEAVFEACQRQVEKGRSLSNLNLSVIAERAISEASSALKTGPGK</sequence>
<dbReference type="EMBL" id="CP001646">
    <property type="protein sequence ID" value="ACS66131.1"/>
    <property type="molecule type" value="Genomic_DNA"/>
</dbReference>
<feature type="region of interest" description="Disordered" evidence="1">
    <location>
        <begin position="1"/>
        <end position="38"/>
    </location>
</feature>
<organism evidence="2">
    <name type="scientific">Ralstonia pickettii (strain 12D)</name>
    <dbReference type="NCBI Taxonomy" id="428406"/>
    <lineage>
        <taxon>Bacteria</taxon>
        <taxon>Pseudomonadati</taxon>
        <taxon>Pseudomonadota</taxon>
        <taxon>Betaproteobacteria</taxon>
        <taxon>Burkholderiales</taxon>
        <taxon>Burkholderiaceae</taxon>
        <taxon>Ralstonia</taxon>
    </lineage>
</organism>
<accession>C6BPK7</accession>
<proteinExistence type="predicted"/>
<dbReference type="AlphaFoldDB" id="C6BPK7"/>
<evidence type="ECO:0000313" key="2">
    <source>
        <dbReference type="EMBL" id="ACS66131.1"/>
    </source>
</evidence>
<geneLocation type="plasmid" evidence="2">
    <name>pRp12D01</name>
</geneLocation>
<name>C6BPK7_RALP1</name>
<reference evidence="2" key="1">
    <citation type="submission" date="2009-06" db="EMBL/GenBank/DDBJ databases">
        <title>Complete sequence plasmid 1 of Ralstonia pickettii 12D.</title>
        <authorList>
            <consortium name="US DOE Joint Genome Institute"/>
            <person name="Lucas S."/>
            <person name="Copeland A."/>
            <person name="Lapidus A."/>
            <person name="Glavina del Rio T."/>
            <person name="Dalin E."/>
            <person name="Tice H."/>
            <person name="Bruce D."/>
            <person name="Goodwin L."/>
            <person name="Pitluck S."/>
            <person name="Sims D."/>
            <person name="Meincke L."/>
            <person name="Brettin T."/>
            <person name="Detter J.C."/>
            <person name="Han C."/>
            <person name="Larimer F."/>
            <person name="Land M."/>
            <person name="Hauser L."/>
            <person name="Kyrpides N."/>
            <person name="Ovchinnikova G."/>
            <person name="Marsh T."/>
            <person name="Richardson P."/>
        </authorList>
    </citation>
    <scope>NUCLEOTIDE SEQUENCE [LARGE SCALE GENOMIC DNA]</scope>
    <source>
        <plasmid evidence="2">12D</plasmid>
        <plasmid evidence="2">pRp12D01</plasmid>
    </source>
</reference>
<gene>
    <name evidence="2" type="ordered locus">Rpic12D_4897</name>
</gene>
<protein>
    <submittedName>
        <fullName evidence="2">Uncharacterized protein</fullName>
    </submittedName>
</protein>
<evidence type="ECO:0000256" key="1">
    <source>
        <dbReference type="SAM" id="MobiDB-lite"/>
    </source>
</evidence>
<dbReference type="KEGG" id="rpf:Rpic12D_4897"/>